<accession>A0A1W6LN27</accession>
<evidence type="ECO:0000256" key="2">
    <source>
        <dbReference type="ARBA" id="ARBA00022840"/>
    </source>
</evidence>
<dbReference type="InterPro" id="IPR027417">
    <property type="entry name" value="P-loop_NTPase"/>
</dbReference>
<dbReference type="InterPro" id="IPR003593">
    <property type="entry name" value="AAA+_ATPase"/>
</dbReference>
<protein>
    <submittedName>
        <fullName evidence="6">Putative ABC transporter ATP-binding protein YjjK</fullName>
    </submittedName>
</protein>
<dbReference type="CDD" id="cd03221">
    <property type="entry name" value="ABCF_EF-3"/>
    <property type="match status" value="2"/>
</dbReference>
<dbReference type="KEGG" id="pbp:STSP1_01547"/>
<feature type="coiled-coil region" evidence="3">
    <location>
        <begin position="620"/>
        <end position="647"/>
    </location>
</feature>
<dbReference type="InterPro" id="IPR003439">
    <property type="entry name" value="ABC_transporter-like_ATP-bd"/>
</dbReference>
<gene>
    <name evidence="6" type="primary">yjjK</name>
    <name evidence="6" type="ORF">STSP1_01547</name>
</gene>
<evidence type="ECO:0000259" key="5">
    <source>
        <dbReference type="PROSITE" id="PS50893"/>
    </source>
</evidence>
<dbReference type="InterPro" id="IPR051309">
    <property type="entry name" value="ABCF_ATPase"/>
</dbReference>
<dbReference type="Pfam" id="PF12848">
    <property type="entry name" value="ABC_tran_Xtn"/>
    <property type="match status" value="1"/>
</dbReference>
<dbReference type="Pfam" id="PF00005">
    <property type="entry name" value="ABC_tran"/>
    <property type="match status" value="2"/>
</dbReference>
<name>A0A1W6LN27_9BACT</name>
<organism evidence="6 7">
    <name type="scientific">Sedimentisphaera salicampi</name>
    <dbReference type="NCBI Taxonomy" id="1941349"/>
    <lineage>
        <taxon>Bacteria</taxon>
        <taxon>Pseudomonadati</taxon>
        <taxon>Planctomycetota</taxon>
        <taxon>Phycisphaerae</taxon>
        <taxon>Sedimentisphaerales</taxon>
        <taxon>Sedimentisphaeraceae</taxon>
        <taxon>Sedimentisphaera</taxon>
    </lineage>
</organism>
<sequence length="653" mass="75074">MPLLQLKNIEKSFGTNRLFSGLNMKIYRKEKIGLIGNNGTGKTTLFKMILGKDTPDGGEILSRKDYSIGYLPQEPFFDKEKTVIEVMQENLSHIYELEEQVEKAAQKLESKSGRELEKAMAEYERLSLKYELAGGYDIETRIKMILSGVGLGEEFYENKVCQLSGGQLSRLGLASVLITGSDLLLLDEPTNHLDLAATEWLENFLKNYPGAALIISHDRFLLDRVAVKIAELENMQAALWKGNYSQFLESKENDRIRKEREQEKRQKMVDKEMDFIARNRNDVGMRRVARGRAKRLERLLEDNPDFLETQQKVRTLSFSFEDIKNLSHNVLKCRSLSKAYGELKLFSDLNFDLTLGQRLAITGPNGTGKSTLLKIALGKIAQDTGKIKFGNNLSVGYLDQQGEELLPESSVIDEILRLRKDLKPAQARNVLGAFLFFGDEVFKQVENLSGGERNRLMLCRLVLQRPDVLVLDEPTNHLDIASKEALETALQEFEGTVIFVSHDRYFIDKICDLLMVMGVDECGKKQMGRFEFFGPGQKLYTEFYDTAAKRAQEALKKKYSDESNKSQTPVRKNKRHKERKTAPEELKPFNKYRPEDIEDFIMKKESFIEELKEKFGLEEYYKDHKKMNELQEQVNSAENELELLYKAYEWKLG</sequence>
<dbReference type="InterPro" id="IPR032781">
    <property type="entry name" value="ABC_tran_Xtn"/>
</dbReference>
<evidence type="ECO:0000256" key="1">
    <source>
        <dbReference type="ARBA" id="ARBA00022741"/>
    </source>
</evidence>
<feature type="domain" description="ABC transporter" evidence="5">
    <location>
        <begin position="4"/>
        <end position="260"/>
    </location>
</feature>
<evidence type="ECO:0000256" key="4">
    <source>
        <dbReference type="SAM" id="MobiDB-lite"/>
    </source>
</evidence>
<proteinExistence type="predicted"/>
<dbReference type="PANTHER" id="PTHR42855:SF2">
    <property type="entry name" value="DRUG RESISTANCE ABC TRANSPORTER,ATP-BINDING PROTEIN"/>
    <property type="match status" value="1"/>
</dbReference>
<dbReference type="EMBL" id="CP021023">
    <property type="protein sequence ID" value="ARN57151.1"/>
    <property type="molecule type" value="Genomic_DNA"/>
</dbReference>
<dbReference type="SUPFAM" id="SSF52540">
    <property type="entry name" value="P-loop containing nucleoside triphosphate hydrolases"/>
    <property type="match status" value="2"/>
</dbReference>
<feature type="region of interest" description="Disordered" evidence="4">
    <location>
        <begin position="555"/>
        <end position="585"/>
    </location>
</feature>
<dbReference type="PROSITE" id="PS00211">
    <property type="entry name" value="ABC_TRANSPORTER_1"/>
    <property type="match status" value="2"/>
</dbReference>
<evidence type="ECO:0000313" key="6">
    <source>
        <dbReference type="EMBL" id="ARN57151.1"/>
    </source>
</evidence>
<dbReference type="InterPro" id="IPR017871">
    <property type="entry name" value="ABC_transporter-like_CS"/>
</dbReference>
<dbReference type="STRING" id="1941349.STSP1_01547"/>
<keyword evidence="3" id="KW-0175">Coiled coil</keyword>
<dbReference type="Gene3D" id="3.40.50.300">
    <property type="entry name" value="P-loop containing nucleotide triphosphate hydrolases"/>
    <property type="match status" value="2"/>
</dbReference>
<dbReference type="SMART" id="SM00382">
    <property type="entry name" value="AAA"/>
    <property type="match status" value="2"/>
</dbReference>
<evidence type="ECO:0000313" key="7">
    <source>
        <dbReference type="Proteomes" id="UP000193334"/>
    </source>
</evidence>
<keyword evidence="7" id="KW-1185">Reference proteome</keyword>
<keyword evidence="2 6" id="KW-0067">ATP-binding</keyword>
<feature type="domain" description="ABC transporter" evidence="5">
    <location>
        <begin position="331"/>
        <end position="544"/>
    </location>
</feature>
<dbReference type="FunFam" id="3.40.50.300:FF:000011">
    <property type="entry name" value="Putative ABC transporter ATP-binding component"/>
    <property type="match status" value="1"/>
</dbReference>
<dbReference type="AlphaFoldDB" id="A0A1W6LN27"/>
<dbReference type="RefSeq" id="WP_085755822.1">
    <property type="nucleotide sequence ID" value="NZ_CP021023.1"/>
</dbReference>
<keyword evidence="1" id="KW-0547">Nucleotide-binding</keyword>
<dbReference type="Proteomes" id="UP000193334">
    <property type="component" value="Chromosome"/>
</dbReference>
<dbReference type="PROSITE" id="PS50893">
    <property type="entry name" value="ABC_TRANSPORTER_2"/>
    <property type="match status" value="2"/>
</dbReference>
<dbReference type="GO" id="GO:0016887">
    <property type="term" value="F:ATP hydrolysis activity"/>
    <property type="evidence" value="ECO:0007669"/>
    <property type="project" value="InterPro"/>
</dbReference>
<dbReference type="GO" id="GO:0005524">
    <property type="term" value="F:ATP binding"/>
    <property type="evidence" value="ECO:0007669"/>
    <property type="project" value="UniProtKB-KW"/>
</dbReference>
<evidence type="ECO:0000256" key="3">
    <source>
        <dbReference type="SAM" id="Coils"/>
    </source>
</evidence>
<feature type="compositionally biased region" description="Basic and acidic residues" evidence="4">
    <location>
        <begin position="555"/>
        <end position="564"/>
    </location>
</feature>
<dbReference type="PANTHER" id="PTHR42855">
    <property type="entry name" value="ABC TRANSPORTER ATP-BINDING SUBUNIT"/>
    <property type="match status" value="1"/>
</dbReference>
<reference evidence="7" key="1">
    <citation type="submission" date="2017-04" db="EMBL/GenBank/DDBJ databases">
        <title>Comparative genomics and description of representatives of a novel lineage of planctomycetes thriving in anoxic sediments.</title>
        <authorList>
            <person name="Spring S."/>
            <person name="Bunk B."/>
            <person name="Sproer C."/>
        </authorList>
    </citation>
    <scope>NUCLEOTIDE SEQUENCE [LARGE SCALE GENOMIC DNA]</scope>
    <source>
        <strain evidence="7">ST-PulAB-D4</strain>
    </source>
</reference>